<evidence type="ECO:0000313" key="4">
    <source>
        <dbReference type="Proteomes" id="UP000198512"/>
    </source>
</evidence>
<accession>A0ABY1BKQ1</accession>
<protein>
    <submittedName>
        <fullName evidence="3">Type VI secretion system protein ImpA</fullName>
    </submittedName>
</protein>
<dbReference type="Proteomes" id="UP000198512">
    <property type="component" value="Unassembled WGS sequence"/>
</dbReference>
<proteinExistence type="predicted"/>
<feature type="region of interest" description="Disordered" evidence="1">
    <location>
        <begin position="262"/>
        <end position="281"/>
    </location>
</feature>
<comment type="caution">
    <text evidence="3">The sequence shown here is derived from an EMBL/GenBank/DDBJ whole genome shotgun (WGS) entry which is preliminary data.</text>
</comment>
<organism evidence="3 4">
    <name type="scientific">Pseudomonas cuatrocienegasensis</name>
    <dbReference type="NCBI Taxonomy" id="543360"/>
    <lineage>
        <taxon>Bacteria</taxon>
        <taxon>Pseudomonadati</taxon>
        <taxon>Pseudomonadota</taxon>
        <taxon>Gammaproteobacteria</taxon>
        <taxon>Pseudomonadales</taxon>
        <taxon>Pseudomonadaceae</taxon>
        <taxon>Pseudomonas</taxon>
    </lineage>
</organism>
<dbReference type="RefSeq" id="WP_069519104.1">
    <property type="nucleotide sequence ID" value="NZ_FOFP01000014.1"/>
</dbReference>
<evidence type="ECO:0000313" key="3">
    <source>
        <dbReference type="EMBL" id="SER06229.1"/>
    </source>
</evidence>
<feature type="domain" description="ImpA N-terminal" evidence="2">
    <location>
        <begin position="14"/>
        <end position="137"/>
    </location>
</feature>
<reference evidence="3 4" key="1">
    <citation type="submission" date="2016-10" db="EMBL/GenBank/DDBJ databases">
        <authorList>
            <person name="Varghese N."/>
            <person name="Submissions S."/>
        </authorList>
    </citation>
    <scope>NUCLEOTIDE SEQUENCE [LARGE SCALE GENOMIC DNA]</scope>
    <source>
        <strain evidence="3 4">CIP 109853</strain>
    </source>
</reference>
<gene>
    <name evidence="3" type="ORF">SAMN05216600_11474</name>
</gene>
<keyword evidence="4" id="KW-1185">Reference proteome</keyword>
<dbReference type="InterPro" id="IPR017740">
    <property type="entry name" value="TssA-like"/>
</dbReference>
<dbReference type="PANTHER" id="PTHR37951:SF1">
    <property type="entry name" value="TYPE VI SECRETION SYSTEM COMPONENT TSSA1"/>
    <property type="match status" value="1"/>
</dbReference>
<dbReference type="Pfam" id="PF06812">
    <property type="entry name" value="ImpA_N"/>
    <property type="match status" value="1"/>
</dbReference>
<sequence>MSSSTPSKVIADYLEPIPGEQPCGPSLRYEPVWDRIRELRREDDASLPTGVWQAAELKRGDWAALAQLAAELLRGRSKDLMLAAWLGEAWLRLDGLHGIGSALALFTELCERYPDDLHPQPEDGDRSWRVSPLEWMSRRYCEILLTHVPLFGNEPSELSSLTLHSWRQLQQRQVPASNSKADKALSESARAQLRRLNETIRHLPVSRFVESAEHLDFSLAMLERLVAWSDAWLGDLAPSFALLRQTLESIRTLMQEHLPMQAQPPAPAAPQDGPGDEATDAEQSVPVIVGGTPCSREDAYRQLALIADYLVRTEPHSPVPYVIRRAVEWGNQPLSDLLDELISPDAESRRLWKLLGVLK</sequence>
<evidence type="ECO:0000256" key="1">
    <source>
        <dbReference type="SAM" id="MobiDB-lite"/>
    </source>
</evidence>
<dbReference type="NCBIfam" id="TIGR03363">
    <property type="entry name" value="VI_chp_8"/>
    <property type="match status" value="1"/>
</dbReference>
<dbReference type="EMBL" id="FOFP01000014">
    <property type="protein sequence ID" value="SER06229.1"/>
    <property type="molecule type" value="Genomic_DNA"/>
</dbReference>
<dbReference type="PANTHER" id="PTHR37951">
    <property type="entry name" value="CYTOPLASMIC PROTEIN-RELATED"/>
    <property type="match status" value="1"/>
</dbReference>
<evidence type="ECO:0000259" key="2">
    <source>
        <dbReference type="Pfam" id="PF06812"/>
    </source>
</evidence>
<name>A0ABY1BKQ1_9PSED</name>
<dbReference type="InterPro" id="IPR010657">
    <property type="entry name" value="ImpA_N"/>
</dbReference>